<dbReference type="AlphaFoldDB" id="A0AB33Z111"/>
<dbReference type="PANTHER" id="PTHR38040">
    <property type="entry name" value="UBIQUINONE BIOSYNTHESIS ACCESSORY FACTOR UBIK"/>
    <property type="match status" value="1"/>
</dbReference>
<comment type="caution">
    <text evidence="2">The sequence shown here is derived from an EMBL/GenBank/DDBJ whole genome shotgun (WGS) entry which is preliminary data.</text>
</comment>
<comment type="pathway">
    <text evidence="1">Cofactor biosynthesis; ubiquinone biosynthesis.</text>
</comment>
<evidence type="ECO:0000256" key="1">
    <source>
        <dbReference type="HAMAP-Rule" id="MF_02216"/>
    </source>
</evidence>
<keyword evidence="1" id="KW-0963">Cytoplasm</keyword>
<dbReference type="EMBL" id="ASHL01000005">
    <property type="protein sequence ID" value="EPD12878.1"/>
    <property type="molecule type" value="Genomic_DNA"/>
</dbReference>
<comment type="function">
    <text evidence="1">Required for efficient ubiquinone (coenzyme Q) biosynthesis. UbiK is probably an accessory factor of Ubi enzymes and facilitates ubiquinone biosynthesis by acting as an assembly factor, a targeting factor, or both.</text>
</comment>
<dbReference type="Pfam" id="PF04380">
    <property type="entry name" value="BMFP"/>
    <property type="match status" value="1"/>
</dbReference>
<comment type="similarity">
    <text evidence="1">Belongs to the UbiK family.</text>
</comment>
<dbReference type="GO" id="GO:0005829">
    <property type="term" value="C:cytosol"/>
    <property type="evidence" value="ECO:0007669"/>
    <property type="project" value="TreeGrafter"/>
</dbReference>
<evidence type="ECO:0000313" key="2">
    <source>
        <dbReference type="EMBL" id="EPD12878.1"/>
    </source>
</evidence>
<accession>A0AB33Z111</accession>
<reference evidence="2 3" key="1">
    <citation type="journal article" date="2013" name="Genome Announc.">
        <title>Genome Sequence of the Pyrene- and Fluoranthene-Degrading Bacterium Cycloclasticus sp. Strain PY97M.</title>
        <authorList>
            <person name="Cui Z."/>
            <person name="Xu G."/>
            <person name="Li Q."/>
            <person name="Gao W."/>
            <person name="Zheng L."/>
        </authorList>
    </citation>
    <scope>NUCLEOTIDE SEQUENCE [LARGE SCALE GENOMIC DNA]</scope>
    <source>
        <strain evidence="2 3">PY97M</strain>
    </source>
</reference>
<evidence type="ECO:0000313" key="3">
    <source>
        <dbReference type="Proteomes" id="UP000015462"/>
    </source>
</evidence>
<dbReference type="HAMAP" id="MF_02216">
    <property type="entry name" value="UbiK"/>
    <property type="match status" value="1"/>
</dbReference>
<proteinExistence type="inferred from homology"/>
<dbReference type="PANTHER" id="PTHR38040:SF1">
    <property type="entry name" value="UBIQUINONE BIOSYNTHESIS ACCESSORY FACTOR UBIK"/>
    <property type="match status" value="1"/>
</dbReference>
<dbReference type="GO" id="GO:0006744">
    <property type="term" value="P:ubiquinone biosynthetic process"/>
    <property type="evidence" value="ECO:0007669"/>
    <property type="project" value="UniProtKB-UniRule"/>
</dbReference>
<dbReference type="Proteomes" id="UP000015462">
    <property type="component" value="Unassembled WGS sequence"/>
</dbReference>
<dbReference type="InterPro" id="IPR007475">
    <property type="entry name" value="UbiK"/>
</dbReference>
<comment type="subcellular location">
    <subcellularLocation>
        <location evidence="1">Cytoplasm</location>
    </subcellularLocation>
</comment>
<keyword evidence="1" id="KW-0831">Ubiquinone biosynthesis</keyword>
<keyword evidence="3" id="KW-1185">Reference proteome</keyword>
<gene>
    <name evidence="1" type="primary">ubiK</name>
    <name evidence="2" type="ORF">L196_06939</name>
</gene>
<sequence length="101" mass="11589">MFFTHLTGALNKFHIPYIAMINPTIIESITQSLIDHLPNDLASIKSETEKNFRSILQQQFAKLDLVTREEFDVQSAVLARTREKLDALEQTLNELTENNNT</sequence>
<protein>
    <recommendedName>
        <fullName evidence="1">Ubiquinone biosynthesis accessory factor UbiK</fullName>
    </recommendedName>
</protein>
<organism evidence="2 3">
    <name type="scientific">Cycloclasticus pugetii</name>
    <dbReference type="NCBI Taxonomy" id="34068"/>
    <lineage>
        <taxon>Bacteria</taxon>
        <taxon>Pseudomonadati</taxon>
        <taxon>Pseudomonadota</taxon>
        <taxon>Gammaproteobacteria</taxon>
        <taxon>Thiotrichales</taxon>
        <taxon>Piscirickettsiaceae</taxon>
        <taxon>Cycloclasticus</taxon>
    </lineage>
</organism>
<name>A0AB33Z111_9GAMM</name>